<evidence type="ECO:0000256" key="4">
    <source>
        <dbReference type="ARBA" id="ARBA00022679"/>
    </source>
</evidence>
<evidence type="ECO:0000259" key="11">
    <source>
        <dbReference type="PROSITE" id="PS50113"/>
    </source>
</evidence>
<evidence type="ECO:0000259" key="10">
    <source>
        <dbReference type="PROSITE" id="PS50112"/>
    </source>
</evidence>
<dbReference type="GO" id="GO:0005524">
    <property type="term" value="F:ATP binding"/>
    <property type="evidence" value="ECO:0007669"/>
    <property type="project" value="UniProtKB-KW"/>
</dbReference>
<dbReference type="PROSITE" id="PS50113">
    <property type="entry name" value="PAC"/>
    <property type="match status" value="1"/>
</dbReference>
<evidence type="ECO:0000256" key="5">
    <source>
        <dbReference type="ARBA" id="ARBA00022741"/>
    </source>
</evidence>
<evidence type="ECO:0000256" key="1">
    <source>
        <dbReference type="ARBA" id="ARBA00000085"/>
    </source>
</evidence>
<dbReference type="InterPro" id="IPR000700">
    <property type="entry name" value="PAS-assoc_C"/>
</dbReference>
<dbReference type="SUPFAM" id="SSF55874">
    <property type="entry name" value="ATPase domain of HSP90 chaperone/DNA topoisomerase II/histidine kinase"/>
    <property type="match status" value="1"/>
</dbReference>
<dbReference type="SUPFAM" id="SSF55785">
    <property type="entry name" value="PYP-like sensor domain (PAS domain)"/>
    <property type="match status" value="1"/>
</dbReference>
<dbReference type="Gene3D" id="3.30.450.20">
    <property type="entry name" value="PAS domain"/>
    <property type="match status" value="1"/>
</dbReference>
<evidence type="ECO:0000256" key="2">
    <source>
        <dbReference type="ARBA" id="ARBA00012438"/>
    </source>
</evidence>
<feature type="domain" description="Histidine kinase" evidence="9">
    <location>
        <begin position="274"/>
        <end position="481"/>
    </location>
</feature>
<dbReference type="SUPFAM" id="SSF47384">
    <property type="entry name" value="Homodimeric domain of signal transducing histidine kinase"/>
    <property type="match status" value="1"/>
</dbReference>
<sequence>MAKIPNLLRIAIIVDRDEAGCLPLLLPFSTEGYPLIELEFFQAGASSASSPPSGAVPEFHPEAVALGLLTDQSKKPARALSELDPESFDLILASPPLMVNLKNYPQETLAKVVTGAGTTVLERVLCQFQELRQKHEINSGILLGGTDAIITINEDHIIVGYNRGAENIFGYSRQEALGQDLSIIIPPPHKERHKESVRRYIATRSPHVIGKHVQLSAQRRAGSEFPMSISFSVAEVQGNLYFTGIVRDITDYKRMEQRLVQAERLAAVGNTVSHIAHEIKNPLAIIGGFARQLQKTPGLDDKGQHKLEIIMEEVSRLEGMIARMRDFVKRPAPQKAPGDIEALLDEVADLFEEALAERHIILYREKAPETPILYFDRQQMHQVLLNLFKNALEAMPQGGKLTVVTRVKPPNLEISISDTGQGMPPEVKANIFQPYFTTKEKGTGLGLAICQNILEEHGGCITVESTPGQGSTFTIQLPLAEASSP</sequence>
<keyword evidence="7" id="KW-0067">ATP-binding</keyword>
<dbReference type="PANTHER" id="PTHR43065:SF10">
    <property type="entry name" value="PEROXIDE STRESS-ACTIVATED HISTIDINE KINASE MAK3"/>
    <property type="match status" value="1"/>
</dbReference>
<dbReference type="Pfam" id="PF02518">
    <property type="entry name" value="HATPase_c"/>
    <property type="match status" value="1"/>
</dbReference>
<dbReference type="InterPro" id="IPR004358">
    <property type="entry name" value="Sig_transdc_His_kin-like_C"/>
</dbReference>
<dbReference type="InterPro" id="IPR003594">
    <property type="entry name" value="HATPase_dom"/>
</dbReference>
<dbReference type="InterPro" id="IPR036890">
    <property type="entry name" value="HATPase_C_sf"/>
</dbReference>
<feature type="domain" description="PAS" evidence="10">
    <location>
        <begin position="146"/>
        <end position="204"/>
    </location>
</feature>
<organism evidence="12">
    <name type="scientific">Desulfobacca acetoxidans</name>
    <dbReference type="NCBI Taxonomy" id="60893"/>
    <lineage>
        <taxon>Bacteria</taxon>
        <taxon>Pseudomonadati</taxon>
        <taxon>Thermodesulfobacteriota</taxon>
        <taxon>Desulfobaccia</taxon>
        <taxon>Desulfobaccales</taxon>
        <taxon>Desulfobaccaceae</taxon>
        <taxon>Desulfobacca</taxon>
    </lineage>
</organism>
<name>A0A7C3Z910_9BACT</name>
<dbReference type="EMBL" id="DTMF01000056">
    <property type="protein sequence ID" value="HGF33193.1"/>
    <property type="molecule type" value="Genomic_DNA"/>
</dbReference>
<feature type="domain" description="PAC" evidence="11">
    <location>
        <begin position="211"/>
        <end position="261"/>
    </location>
</feature>
<dbReference type="GO" id="GO:0000155">
    <property type="term" value="F:phosphorelay sensor kinase activity"/>
    <property type="evidence" value="ECO:0007669"/>
    <property type="project" value="InterPro"/>
</dbReference>
<evidence type="ECO:0000313" key="12">
    <source>
        <dbReference type="EMBL" id="HGF33193.1"/>
    </source>
</evidence>
<accession>A0A7C3Z910</accession>
<reference evidence="12" key="1">
    <citation type="journal article" date="2020" name="mSystems">
        <title>Genome- and Community-Level Interaction Insights into Carbon Utilization and Element Cycling Functions of Hydrothermarchaeota in Hydrothermal Sediment.</title>
        <authorList>
            <person name="Zhou Z."/>
            <person name="Liu Y."/>
            <person name="Xu W."/>
            <person name="Pan J."/>
            <person name="Luo Z.H."/>
            <person name="Li M."/>
        </authorList>
    </citation>
    <scope>NUCLEOTIDE SEQUENCE [LARGE SCALE GENOMIC DNA]</scope>
    <source>
        <strain evidence="12">SpSt-897</strain>
    </source>
</reference>
<dbReference type="Pfam" id="PF00512">
    <property type="entry name" value="HisKA"/>
    <property type="match status" value="1"/>
</dbReference>
<keyword evidence="4" id="KW-0808">Transferase</keyword>
<dbReference type="SMART" id="SM00388">
    <property type="entry name" value="HisKA"/>
    <property type="match status" value="1"/>
</dbReference>
<dbReference type="SMART" id="SM00091">
    <property type="entry name" value="PAS"/>
    <property type="match status" value="1"/>
</dbReference>
<evidence type="ECO:0000256" key="3">
    <source>
        <dbReference type="ARBA" id="ARBA00022553"/>
    </source>
</evidence>
<dbReference type="CDD" id="cd00075">
    <property type="entry name" value="HATPase"/>
    <property type="match status" value="1"/>
</dbReference>
<dbReference type="NCBIfam" id="TIGR00229">
    <property type="entry name" value="sensory_box"/>
    <property type="match status" value="1"/>
</dbReference>
<dbReference type="InterPro" id="IPR036097">
    <property type="entry name" value="HisK_dim/P_sf"/>
</dbReference>
<proteinExistence type="predicted"/>
<dbReference type="PROSITE" id="PS50112">
    <property type="entry name" value="PAS"/>
    <property type="match status" value="1"/>
</dbReference>
<dbReference type="AlphaFoldDB" id="A0A7C3Z910"/>
<dbReference type="EC" id="2.7.13.3" evidence="2"/>
<dbReference type="InterPro" id="IPR005467">
    <property type="entry name" value="His_kinase_dom"/>
</dbReference>
<dbReference type="InterPro" id="IPR000014">
    <property type="entry name" value="PAS"/>
</dbReference>
<dbReference type="CDD" id="cd00082">
    <property type="entry name" value="HisKA"/>
    <property type="match status" value="1"/>
</dbReference>
<dbReference type="Gene3D" id="1.10.287.130">
    <property type="match status" value="1"/>
</dbReference>
<dbReference type="InterPro" id="IPR035965">
    <property type="entry name" value="PAS-like_dom_sf"/>
</dbReference>
<keyword evidence="6" id="KW-0418">Kinase</keyword>
<evidence type="ECO:0000259" key="9">
    <source>
        <dbReference type="PROSITE" id="PS50109"/>
    </source>
</evidence>
<evidence type="ECO:0000256" key="8">
    <source>
        <dbReference type="ARBA" id="ARBA00023012"/>
    </source>
</evidence>
<dbReference type="PROSITE" id="PS50109">
    <property type="entry name" value="HIS_KIN"/>
    <property type="match status" value="1"/>
</dbReference>
<dbReference type="InterPro" id="IPR003661">
    <property type="entry name" value="HisK_dim/P_dom"/>
</dbReference>
<dbReference type="Gene3D" id="3.30.565.10">
    <property type="entry name" value="Histidine kinase-like ATPase, C-terminal domain"/>
    <property type="match status" value="1"/>
</dbReference>
<protein>
    <recommendedName>
        <fullName evidence="2">histidine kinase</fullName>
        <ecNumber evidence="2">2.7.13.3</ecNumber>
    </recommendedName>
</protein>
<comment type="catalytic activity">
    <reaction evidence="1">
        <text>ATP + protein L-histidine = ADP + protein N-phospho-L-histidine.</text>
        <dbReference type="EC" id="2.7.13.3"/>
    </reaction>
</comment>
<evidence type="ECO:0000256" key="6">
    <source>
        <dbReference type="ARBA" id="ARBA00022777"/>
    </source>
</evidence>
<keyword evidence="3" id="KW-0597">Phosphoprotein</keyword>
<keyword evidence="5" id="KW-0547">Nucleotide-binding</keyword>
<dbReference type="PRINTS" id="PR00344">
    <property type="entry name" value="BCTRLSENSOR"/>
</dbReference>
<dbReference type="SMART" id="SM00387">
    <property type="entry name" value="HATPase_c"/>
    <property type="match status" value="1"/>
</dbReference>
<keyword evidence="8" id="KW-0902">Two-component regulatory system</keyword>
<dbReference type="PANTHER" id="PTHR43065">
    <property type="entry name" value="SENSOR HISTIDINE KINASE"/>
    <property type="match status" value="1"/>
</dbReference>
<dbReference type="CDD" id="cd00130">
    <property type="entry name" value="PAS"/>
    <property type="match status" value="1"/>
</dbReference>
<evidence type="ECO:0000256" key="7">
    <source>
        <dbReference type="ARBA" id="ARBA00022840"/>
    </source>
</evidence>
<dbReference type="Pfam" id="PF13426">
    <property type="entry name" value="PAS_9"/>
    <property type="match status" value="1"/>
</dbReference>
<comment type="caution">
    <text evidence="12">The sequence shown here is derived from an EMBL/GenBank/DDBJ whole genome shotgun (WGS) entry which is preliminary data.</text>
</comment>
<gene>
    <name evidence="12" type="ORF">ENW96_02245</name>
</gene>